<dbReference type="EC" id="3.1.-.-" evidence="3"/>
<dbReference type="InterPro" id="IPR008963">
    <property type="entry name" value="Purple_acid_Pase-like_N"/>
</dbReference>
<dbReference type="GO" id="GO:0016787">
    <property type="term" value="F:hydrolase activity"/>
    <property type="evidence" value="ECO:0007669"/>
    <property type="project" value="UniProtKB-KW"/>
</dbReference>
<proteinExistence type="predicted"/>
<dbReference type="InterPro" id="IPR004843">
    <property type="entry name" value="Calcineurin-like_PHP"/>
</dbReference>
<dbReference type="Gene3D" id="2.60.40.380">
    <property type="entry name" value="Purple acid phosphatase-like, N-terminal"/>
    <property type="match status" value="1"/>
</dbReference>
<accession>A0ABT8CBE6</accession>
<dbReference type="Gene3D" id="3.60.21.10">
    <property type="match status" value="1"/>
</dbReference>
<name>A0ABT8CBE6_9BACT</name>
<evidence type="ECO:0000256" key="1">
    <source>
        <dbReference type="ARBA" id="ARBA00022729"/>
    </source>
</evidence>
<keyword evidence="4" id="KW-1185">Reference proteome</keyword>
<gene>
    <name evidence="3" type="ORF">QWZ15_20075</name>
</gene>
<evidence type="ECO:0000313" key="3">
    <source>
        <dbReference type="EMBL" id="MDN3690129.1"/>
    </source>
</evidence>
<evidence type="ECO:0000313" key="4">
    <source>
        <dbReference type="Proteomes" id="UP001236663"/>
    </source>
</evidence>
<protein>
    <submittedName>
        <fullName evidence="3">Metallophosphoesterase family protein</fullName>
        <ecNumber evidence="3">3.1.-.-</ecNumber>
    </submittedName>
</protein>
<sequence>MKMTNLILGLFTHGIILGLLHSTYGQKILVPPYLQPGNSPKLRKEQKVVIWQTDSVPGDFKVEWALGSSVESAPKVKSVKISSVKLHVNNETTNLYRATIRRLKFDETYTYRISMGQTVIAENTFTSRTKKPQTKFAVFGDPGAGSMEQAAVAYQIYLQNPHFALVTGDMAYSYGRAMEYRVRFFPFYLSPVANPEKGASLMGSVPFYMLPGNHDIYGADFEKYPDGLAFFYYSDLPRNAPIPQHVVMPEGDQDLIDAFLKNTSPRYPRVSNYSFEYGNVYIACLDANYYANPLDPALIEWLTKDIKKSKADWKIVAFHHPPFSSSHQHYEYQVMRLLSPVIEELGVDLVFNGHIHNYQRTVPLKFEPEKDESGTRFIISDEGSVNGDYNLDQHFDGTTNTRADGIIYIISGAGGAALYEPEISENPELWKNGPPENWVPYTVKLVSDRHSFTMVETDENALLLRQIDMEGNVFDEIKITK</sequence>
<dbReference type="InterPro" id="IPR029052">
    <property type="entry name" value="Metallo-depent_PP-like"/>
</dbReference>
<dbReference type="RefSeq" id="WP_163383362.1">
    <property type="nucleotide sequence ID" value="NZ_JAUFQS010000047.1"/>
</dbReference>
<dbReference type="EMBL" id="JAUFQS010000047">
    <property type="protein sequence ID" value="MDN3690129.1"/>
    <property type="molecule type" value="Genomic_DNA"/>
</dbReference>
<dbReference type="SUPFAM" id="SSF49363">
    <property type="entry name" value="Purple acid phosphatase, N-terminal domain"/>
    <property type="match status" value="1"/>
</dbReference>
<comment type="caution">
    <text evidence="3">The sequence shown here is derived from an EMBL/GenBank/DDBJ whole genome shotgun (WGS) entry which is preliminary data.</text>
</comment>
<keyword evidence="1" id="KW-0732">Signal</keyword>
<evidence type="ECO:0000259" key="2">
    <source>
        <dbReference type="Pfam" id="PF00149"/>
    </source>
</evidence>
<dbReference type="SUPFAM" id="SSF56300">
    <property type="entry name" value="Metallo-dependent phosphatases"/>
    <property type="match status" value="1"/>
</dbReference>
<dbReference type="Pfam" id="PF00149">
    <property type="entry name" value="Metallophos"/>
    <property type="match status" value="1"/>
</dbReference>
<dbReference type="Proteomes" id="UP001236663">
    <property type="component" value="Unassembled WGS sequence"/>
</dbReference>
<dbReference type="PANTHER" id="PTHR22953">
    <property type="entry name" value="ACID PHOSPHATASE RELATED"/>
    <property type="match status" value="1"/>
</dbReference>
<dbReference type="InterPro" id="IPR039331">
    <property type="entry name" value="PAPs-like"/>
</dbReference>
<organism evidence="3 4">
    <name type="scientific">Cyclobacterium jeungdonense</name>
    <dbReference type="NCBI Taxonomy" id="708087"/>
    <lineage>
        <taxon>Bacteria</taxon>
        <taxon>Pseudomonadati</taxon>
        <taxon>Bacteroidota</taxon>
        <taxon>Cytophagia</taxon>
        <taxon>Cytophagales</taxon>
        <taxon>Cyclobacteriaceae</taxon>
        <taxon>Cyclobacterium</taxon>
    </lineage>
</organism>
<reference evidence="4" key="1">
    <citation type="journal article" date="2019" name="Int. J. Syst. Evol. Microbiol.">
        <title>The Global Catalogue of Microorganisms (GCM) 10K type strain sequencing project: providing services to taxonomists for standard genome sequencing and annotation.</title>
        <authorList>
            <consortium name="The Broad Institute Genomics Platform"/>
            <consortium name="The Broad Institute Genome Sequencing Center for Infectious Disease"/>
            <person name="Wu L."/>
            <person name="Ma J."/>
        </authorList>
    </citation>
    <scope>NUCLEOTIDE SEQUENCE [LARGE SCALE GENOMIC DNA]</scope>
    <source>
        <strain evidence="4">CECT 7706</strain>
    </source>
</reference>
<keyword evidence="3" id="KW-0378">Hydrolase</keyword>
<dbReference type="PANTHER" id="PTHR22953:SF153">
    <property type="entry name" value="PURPLE ACID PHOSPHATASE"/>
    <property type="match status" value="1"/>
</dbReference>
<feature type="domain" description="Calcineurin-like phosphoesterase" evidence="2">
    <location>
        <begin position="135"/>
        <end position="358"/>
    </location>
</feature>